<dbReference type="PANTHER" id="PTHR35307:SF3">
    <property type="entry name" value="DUF4220 DOMAIN-CONTAINING PROTEIN"/>
    <property type="match status" value="1"/>
</dbReference>
<evidence type="ECO:0000313" key="2">
    <source>
        <dbReference type="EMBL" id="KAL1568221.1"/>
    </source>
</evidence>
<feature type="transmembrane region" description="Helical" evidence="1">
    <location>
        <begin position="156"/>
        <end position="173"/>
    </location>
</feature>
<keyword evidence="1" id="KW-0812">Transmembrane</keyword>
<feature type="transmembrane region" description="Helical" evidence="1">
    <location>
        <begin position="114"/>
        <end position="136"/>
    </location>
</feature>
<feature type="transmembrane region" description="Helical" evidence="1">
    <location>
        <begin position="20"/>
        <end position="42"/>
    </location>
</feature>
<feature type="transmembrane region" description="Helical" evidence="1">
    <location>
        <begin position="54"/>
        <end position="72"/>
    </location>
</feature>
<feature type="transmembrane region" description="Helical" evidence="1">
    <location>
        <begin position="84"/>
        <end position="102"/>
    </location>
</feature>
<reference evidence="2 3" key="1">
    <citation type="submission" date="2024-06" db="EMBL/GenBank/DDBJ databases">
        <title>A chromosome level genome sequence of Diviner's sage (Salvia divinorum).</title>
        <authorList>
            <person name="Ford S.A."/>
            <person name="Ro D.-K."/>
            <person name="Ness R.W."/>
            <person name="Phillips M.A."/>
        </authorList>
    </citation>
    <scope>NUCLEOTIDE SEQUENCE [LARGE SCALE GENOMIC DNA]</scope>
    <source>
        <strain evidence="2">SAF-2024a</strain>
        <tissue evidence="2">Leaf</tissue>
    </source>
</reference>
<proteinExistence type="predicted"/>
<keyword evidence="1" id="KW-0472">Membrane</keyword>
<protein>
    <submittedName>
        <fullName evidence="2">Uncharacterized protein</fullName>
    </submittedName>
</protein>
<dbReference type="PANTHER" id="PTHR35307">
    <property type="entry name" value="PROTEIN, PUTATIVE-RELATED"/>
    <property type="match status" value="1"/>
</dbReference>
<keyword evidence="1" id="KW-1133">Transmembrane helix</keyword>
<name>A0ABD1IHN3_SALDI</name>
<dbReference type="AlphaFoldDB" id="A0ABD1IHN3"/>
<feature type="transmembrane region" description="Helical" evidence="1">
    <location>
        <begin position="236"/>
        <end position="257"/>
    </location>
</feature>
<dbReference type="Proteomes" id="UP001567538">
    <property type="component" value="Unassembled WGS sequence"/>
</dbReference>
<evidence type="ECO:0000313" key="3">
    <source>
        <dbReference type="Proteomes" id="UP001567538"/>
    </source>
</evidence>
<keyword evidence="3" id="KW-1185">Reference proteome</keyword>
<accession>A0ABD1IHN3</accession>
<gene>
    <name evidence="2" type="ORF">AAHA92_03616</name>
</gene>
<organism evidence="2 3">
    <name type="scientific">Salvia divinorum</name>
    <name type="common">Maria pastora</name>
    <name type="synonym">Diviner's sage</name>
    <dbReference type="NCBI Taxonomy" id="28513"/>
    <lineage>
        <taxon>Eukaryota</taxon>
        <taxon>Viridiplantae</taxon>
        <taxon>Streptophyta</taxon>
        <taxon>Embryophyta</taxon>
        <taxon>Tracheophyta</taxon>
        <taxon>Spermatophyta</taxon>
        <taxon>Magnoliopsida</taxon>
        <taxon>eudicotyledons</taxon>
        <taxon>Gunneridae</taxon>
        <taxon>Pentapetalae</taxon>
        <taxon>asterids</taxon>
        <taxon>lamiids</taxon>
        <taxon>Lamiales</taxon>
        <taxon>Lamiaceae</taxon>
        <taxon>Nepetoideae</taxon>
        <taxon>Mentheae</taxon>
        <taxon>Salviinae</taxon>
        <taxon>Salvia</taxon>
        <taxon>Salvia subgen. Calosphace</taxon>
    </lineage>
</organism>
<comment type="caution">
    <text evidence="2">The sequence shown here is derived from an EMBL/GenBank/DDBJ whole genome shotgun (WGS) entry which is preliminary data.</text>
</comment>
<dbReference type="EMBL" id="JBEAFC010000002">
    <property type="protein sequence ID" value="KAL1568221.1"/>
    <property type="molecule type" value="Genomic_DNA"/>
</dbReference>
<sequence length="723" mass="81234">MPLDDTRLVKQLEGPMPWIGVYAAVASTLCTLAMAADIVHGLRSRKYWFPSKYFSLNSAFLSLLAVAMKLPVDLTTIMYSVTDRLAKVSSLAFMSIVMANFLTSLGSMDNKSLVTNVVALSILVITIAGNVCIQIIQMRSYLDARRMFLEESVAMGLMLVLLVMLISSALTILSTKQYLETRYHDTRNSAETEEESLADVSRESTKKLRVLIQKYWVMAETSSPQFVIARSVTSTVSGIVSLAIAVILVEAVVWIVIREGLFDQTHSSYKESTIGVVLSHTVGVVVGTVAPTSRWLVAIRYRTSTSCINTMKNALTVEDYWTLKLVEWRQRSLSAKIQHLKSRKILHALKGLILELSISTQHLIVRASKLVLALSTCMTKTIKYCLDCITSSRGRQVSDKVDLRRYVIQLDGEAELPAETLSNILKEVDANIKRGRKRKTRNLLNLLSKSCNFKGVAEFDSHQVPPLHPQQLPYCWSLPVATLACIAQTIPNVEREKSESLLRGVIEGLRYVKFIDKLLDSKSQLAKIRAAADAVSIDVEFRSRWQNKDLSEKSLRGKNAEEILNQFHQDSKAKVDKFVTNSKYCLLQNRAYWTPEAIADNAMYRMSKTILLNHGGDKTDEQLFEALSIMIADILAACLTNLPRAITIKCHHDAIEERERGVRKAAKYLGETGEIIELLQQREFPNLDPNKAAYIEEWRALTGLKDRDNPHENENCISINIED</sequence>
<evidence type="ECO:0000256" key="1">
    <source>
        <dbReference type="SAM" id="Phobius"/>
    </source>
</evidence>